<evidence type="ECO:0000313" key="4">
    <source>
        <dbReference type="Proteomes" id="UP000029661"/>
    </source>
</evidence>
<protein>
    <submittedName>
        <fullName evidence="2">DJ-1/PfpI family protein</fullName>
    </submittedName>
    <submittedName>
        <fullName evidence="3">ThiJ/PfpI domain-containing protein</fullName>
    </submittedName>
</protein>
<evidence type="ECO:0000313" key="3">
    <source>
        <dbReference type="EMBL" id="CEA13962.1"/>
    </source>
</evidence>
<dbReference type="PANTHER" id="PTHR43130:SF15">
    <property type="entry name" value="THIJ_PFPI FAMILY PROTEIN (AFU_ORTHOLOGUE AFUA_5G14240)"/>
    <property type="match status" value="1"/>
</dbReference>
<dbReference type="EMBL" id="CP006933">
    <property type="protein sequence ID" value="AIS32854.1"/>
    <property type="molecule type" value="Genomic_DNA"/>
</dbReference>
<dbReference type="PANTHER" id="PTHR43130">
    <property type="entry name" value="ARAC-FAMILY TRANSCRIPTIONAL REGULATOR"/>
    <property type="match status" value="1"/>
</dbReference>
<sequence>MHEVITVLFDGFETLDVFGPVEILGRLENEFKLHFHSIDGGIVKSSQRVPVLTESLSSLDFTDYILMIPGGMGTRKLVKDEVFLDHLKQLALNAKYILTICTGSILLARTDLLNGKKATTNKRVFVWTNNFPEVNWVREARWVQDGNIYTSSGVSAGMDMALGFVADQLGYNVAKKQSIEIEYEWKEDSTWDPFSKIYSSVK</sequence>
<dbReference type="CDD" id="cd03139">
    <property type="entry name" value="GATase1_PfpI_2"/>
    <property type="match status" value="1"/>
</dbReference>
<dbReference type="Pfam" id="PF01965">
    <property type="entry name" value="DJ-1_PfpI"/>
    <property type="match status" value="1"/>
</dbReference>
<dbReference type="KEGG" id="mfi:DSM1535_1636"/>
<proteinExistence type="predicted"/>
<accession>A0A089ZVQ7</accession>
<dbReference type="InterPro" id="IPR029062">
    <property type="entry name" value="Class_I_gatase-like"/>
</dbReference>
<reference evidence="2 4" key="1">
    <citation type="submission" date="2013-12" db="EMBL/GenBank/DDBJ databases">
        <title>The complete genome sequence of Methanobacterium sp. BRM9.</title>
        <authorList>
            <consortium name="Pastoral Greenhouse Gas Research Consortium"/>
            <person name="Kelly W.J."/>
            <person name="Leahy S.C."/>
            <person name="Perry R."/>
            <person name="Li D."/>
            <person name="Altermann E."/>
            <person name="Lambie S.C."/>
            <person name="Attwood G.T."/>
        </authorList>
    </citation>
    <scope>NUCLEOTIDE SEQUENCE [LARGE SCALE GENOMIC DNA]</scope>
    <source>
        <strain evidence="2 4">BRM9</strain>
    </source>
</reference>
<dbReference type="InterPro" id="IPR052158">
    <property type="entry name" value="INH-QAR"/>
</dbReference>
<dbReference type="OrthoDB" id="8348at2157"/>
<reference evidence="3" key="2">
    <citation type="submission" date="2014-08" db="EMBL/GenBank/DDBJ databases">
        <authorList>
            <person name="Wibberg D."/>
        </authorList>
    </citation>
    <scope>NUCLEOTIDE SEQUENCE</scope>
</reference>
<dbReference type="GeneID" id="24793215"/>
<dbReference type="PATRIC" id="fig|2162.9.peg.1674"/>
<dbReference type="EMBL" id="LN515531">
    <property type="protein sequence ID" value="CEA13962.1"/>
    <property type="molecule type" value="Genomic_DNA"/>
</dbReference>
<feature type="domain" description="DJ-1/PfpI" evidence="1">
    <location>
        <begin position="4"/>
        <end position="165"/>
    </location>
</feature>
<dbReference type="SUPFAM" id="SSF52317">
    <property type="entry name" value="Class I glutamine amidotransferase-like"/>
    <property type="match status" value="1"/>
</dbReference>
<dbReference type="STRING" id="2162.BRM9_2052"/>
<dbReference type="KEGG" id="mfc:BRM9_2052"/>
<dbReference type="InterPro" id="IPR002818">
    <property type="entry name" value="DJ-1/PfpI"/>
</dbReference>
<dbReference type="AlphaFoldDB" id="A0A089ZVQ7"/>
<dbReference type="RefSeq" id="WP_048073091.1">
    <property type="nucleotide sequence ID" value="NZ_CP006933.1"/>
</dbReference>
<dbReference type="Gene3D" id="3.40.50.880">
    <property type="match status" value="1"/>
</dbReference>
<dbReference type="Proteomes" id="UP000029661">
    <property type="component" value="Chromosome"/>
</dbReference>
<name>A0A089ZVQ7_METFO</name>
<gene>
    <name evidence="2" type="ORF">BRM9_2052</name>
    <name evidence="3" type="ORF">DSM1535_1636</name>
</gene>
<organism evidence="2 4">
    <name type="scientific">Methanobacterium formicicum</name>
    <dbReference type="NCBI Taxonomy" id="2162"/>
    <lineage>
        <taxon>Archaea</taxon>
        <taxon>Methanobacteriati</taxon>
        <taxon>Methanobacteriota</taxon>
        <taxon>Methanomada group</taxon>
        <taxon>Methanobacteria</taxon>
        <taxon>Methanobacteriales</taxon>
        <taxon>Methanobacteriaceae</taxon>
        <taxon>Methanobacterium</taxon>
    </lineage>
</organism>
<evidence type="ECO:0000259" key="1">
    <source>
        <dbReference type="Pfam" id="PF01965"/>
    </source>
</evidence>
<evidence type="ECO:0000313" key="2">
    <source>
        <dbReference type="EMBL" id="AIS32854.1"/>
    </source>
</evidence>